<proteinExistence type="predicted"/>
<evidence type="ECO:0000313" key="2">
    <source>
        <dbReference type="EMBL" id="OSC37319.1"/>
    </source>
</evidence>
<accession>A0A1X2LPI1</accession>
<dbReference type="EMBL" id="NCXP01000045">
    <property type="protein sequence ID" value="OSC37319.1"/>
    <property type="molecule type" value="Genomic_DNA"/>
</dbReference>
<evidence type="ECO:0000313" key="3">
    <source>
        <dbReference type="Proteomes" id="UP000193247"/>
    </source>
</evidence>
<name>A0A1X2LPI1_9MYCO</name>
<organism evidence="2 3">
    <name type="scientific">Mycobacterium decipiens</name>
    <dbReference type="NCBI Taxonomy" id="1430326"/>
    <lineage>
        <taxon>Bacteria</taxon>
        <taxon>Bacillati</taxon>
        <taxon>Actinomycetota</taxon>
        <taxon>Actinomycetes</taxon>
        <taxon>Mycobacteriales</taxon>
        <taxon>Mycobacteriaceae</taxon>
        <taxon>Mycobacterium</taxon>
    </lineage>
</organism>
<evidence type="ECO:0000256" key="1">
    <source>
        <dbReference type="SAM" id="MobiDB-lite"/>
    </source>
</evidence>
<feature type="region of interest" description="Disordered" evidence="1">
    <location>
        <begin position="40"/>
        <end position="59"/>
    </location>
</feature>
<gene>
    <name evidence="2" type="ORF">B8W66_21595</name>
</gene>
<sequence length="59" mass="6457">MNCPGSSGDSTSWEGWSHVRWFVEKVPTEAARRRCACGFARPRSMPAHGPGSRPKSPLS</sequence>
<keyword evidence="3" id="KW-1185">Reference proteome</keyword>
<reference evidence="2 3" key="1">
    <citation type="submission" date="2017-04" db="EMBL/GenBank/DDBJ databases">
        <title>The new phylogeny of genus Mycobacterium.</title>
        <authorList>
            <person name="Tortoli E."/>
            <person name="Trovato A."/>
            <person name="Cirillo D.M."/>
        </authorList>
    </citation>
    <scope>NUCLEOTIDE SEQUENCE [LARGE SCALE GENOMIC DNA]</scope>
    <source>
        <strain evidence="2 3">TBL 1200985</strain>
    </source>
</reference>
<dbReference type="Proteomes" id="UP000193247">
    <property type="component" value="Unassembled WGS sequence"/>
</dbReference>
<comment type="caution">
    <text evidence="2">The sequence shown here is derived from an EMBL/GenBank/DDBJ whole genome shotgun (WGS) entry which is preliminary data.</text>
</comment>
<dbReference type="AlphaFoldDB" id="A0A1X2LPI1"/>
<protein>
    <submittedName>
        <fullName evidence="2">Uncharacterized protein</fullName>
    </submittedName>
</protein>